<dbReference type="Proteomes" id="UP000193689">
    <property type="component" value="Unassembled WGS sequence"/>
</dbReference>
<keyword evidence="5" id="KW-1185">Reference proteome</keyword>
<dbReference type="InterPro" id="IPR018193">
    <property type="entry name" value="Glyc_kinase_flavodox-like_fold"/>
</dbReference>
<dbReference type="SUPFAM" id="SSF110738">
    <property type="entry name" value="Glycerate kinase I"/>
    <property type="match status" value="1"/>
</dbReference>
<gene>
    <name evidence="4" type="ORF">BCR38DRAFT_356441</name>
</gene>
<keyword evidence="2" id="KW-0808">Transferase</keyword>
<dbReference type="InParanoid" id="A0A1Y2D9D9"/>
<dbReference type="STRING" id="1141098.A0A1Y2D9D9"/>
<dbReference type="Pfam" id="PF02595">
    <property type="entry name" value="Gly_kinase"/>
    <property type="match status" value="1"/>
</dbReference>
<dbReference type="OrthoDB" id="10262596at2759"/>
<dbReference type="AlphaFoldDB" id="A0A1Y2D9D9"/>
<accession>A0A1Y2D9D9</accession>
<dbReference type="GeneID" id="63773237"/>
<organism evidence="4 5">
    <name type="scientific">Pseudomassariella vexata</name>
    <dbReference type="NCBI Taxonomy" id="1141098"/>
    <lineage>
        <taxon>Eukaryota</taxon>
        <taxon>Fungi</taxon>
        <taxon>Dikarya</taxon>
        <taxon>Ascomycota</taxon>
        <taxon>Pezizomycotina</taxon>
        <taxon>Sordariomycetes</taxon>
        <taxon>Xylariomycetidae</taxon>
        <taxon>Amphisphaeriales</taxon>
        <taxon>Pseudomassariaceae</taxon>
        <taxon>Pseudomassariella</taxon>
    </lineage>
</organism>
<dbReference type="GO" id="GO:0008887">
    <property type="term" value="F:glycerate kinase activity"/>
    <property type="evidence" value="ECO:0007669"/>
    <property type="project" value="InterPro"/>
</dbReference>
<comment type="similarity">
    <text evidence="1">Belongs to the glycerate kinase type-1 family.</text>
</comment>
<dbReference type="EMBL" id="MCFJ01000025">
    <property type="protein sequence ID" value="ORY55890.1"/>
    <property type="molecule type" value="Genomic_DNA"/>
</dbReference>
<dbReference type="InterPro" id="IPR036129">
    <property type="entry name" value="Glycerate_kinase_sf"/>
</dbReference>
<dbReference type="Gene3D" id="3.90.1510.10">
    <property type="entry name" value="Glycerate kinase, domain 2"/>
    <property type="match status" value="1"/>
</dbReference>
<keyword evidence="3 4" id="KW-0418">Kinase</keyword>
<dbReference type="Gene3D" id="3.40.50.10350">
    <property type="entry name" value="Glycerate kinase, domain 1"/>
    <property type="match status" value="1"/>
</dbReference>
<evidence type="ECO:0000256" key="1">
    <source>
        <dbReference type="ARBA" id="ARBA00006284"/>
    </source>
</evidence>
<dbReference type="PANTHER" id="PTHR21599">
    <property type="entry name" value="GLYCERATE KINASE"/>
    <property type="match status" value="1"/>
</dbReference>
<dbReference type="RefSeq" id="XP_040709842.1">
    <property type="nucleotide sequence ID" value="XM_040857025.1"/>
</dbReference>
<dbReference type="InterPro" id="IPR018197">
    <property type="entry name" value="Glycerate_kinase_RE-like"/>
</dbReference>
<proteinExistence type="inferred from homology"/>
<reference evidence="4 5" key="1">
    <citation type="submission" date="2016-07" db="EMBL/GenBank/DDBJ databases">
        <title>Pervasive Adenine N6-methylation of Active Genes in Fungi.</title>
        <authorList>
            <consortium name="DOE Joint Genome Institute"/>
            <person name="Mondo S.J."/>
            <person name="Dannebaum R.O."/>
            <person name="Kuo R.C."/>
            <person name="Labutti K."/>
            <person name="Haridas S."/>
            <person name="Kuo A."/>
            <person name="Salamov A."/>
            <person name="Ahrendt S.R."/>
            <person name="Lipzen A."/>
            <person name="Sullivan W."/>
            <person name="Andreopoulos W.B."/>
            <person name="Clum A."/>
            <person name="Lindquist E."/>
            <person name="Daum C."/>
            <person name="Ramamoorthy G.K."/>
            <person name="Gryganskyi A."/>
            <person name="Culley D."/>
            <person name="Magnuson J.K."/>
            <person name="James T.Y."/>
            <person name="O'Malley M.A."/>
            <person name="Stajich J.E."/>
            <person name="Spatafora J.W."/>
            <person name="Visel A."/>
            <person name="Grigoriev I.V."/>
        </authorList>
    </citation>
    <scope>NUCLEOTIDE SEQUENCE [LARGE SCALE GENOMIC DNA]</scope>
    <source>
        <strain evidence="4 5">CBS 129021</strain>
    </source>
</reference>
<dbReference type="NCBIfam" id="TIGR00045">
    <property type="entry name" value="glycerate kinase"/>
    <property type="match status" value="1"/>
</dbReference>
<evidence type="ECO:0000256" key="3">
    <source>
        <dbReference type="ARBA" id="ARBA00022777"/>
    </source>
</evidence>
<name>A0A1Y2D9D9_9PEZI</name>
<dbReference type="InterPro" id="IPR004381">
    <property type="entry name" value="Glycerate_kinase"/>
</dbReference>
<dbReference type="GO" id="GO:0031388">
    <property type="term" value="P:organic acid phosphorylation"/>
    <property type="evidence" value="ECO:0007669"/>
    <property type="project" value="InterPro"/>
</dbReference>
<sequence length="453" mass="47894">MHSLSKQPVTTLADSPKLLVRQKLAKPKKLRVLIAPSGFKECLGADEVADCIEEGLRRVLDEDSAVFRKTPLHDGGEGFCKALVAVHGGEIRELRVTGPDHKPVDSHFGVIGDDRKTAVLDMAAAAGLRLVPKECRDPTLTTTYGVGELIVTALDAGCTKIIIGCGDSGTSDGGAGMLQALGVRLMDKNGDDLQLGGGGGTLSQLETISLEGLHPRLRDPGHDVKIEAVCNIKNILCGPQGVARVYGPQKGATEDQVETLSLALEKFAQAAMPILKEDLSLKPGSGASGGLGAGLMLLRASLRARGEAIDDYFMLKTLFEEHWDIVITAEGSLDFQSSKGKMTVEIARRAQEHGAQVIALAGTIGHGAETVYDAGVCAFLSILEGPASLEEAIKDADRLLKDAAEKSMRVIKMGMSLQQNEPVSASIRTAPEKGSGRPPSFPYLVKMARAMTG</sequence>
<evidence type="ECO:0000313" key="5">
    <source>
        <dbReference type="Proteomes" id="UP000193689"/>
    </source>
</evidence>
<protein>
    <submittedName>
        <fullName evidence="4">Glycerate kinase</fullName>
    </submittedName>
</protein>
<evidence type="ECO:0000313" key="4">
    <source>
        <dbReference type="EMBL" id="ORY55890.1"/>
    </source>
</evidence>
<comment type="caution">
    <text evidence="4">The sequence shown here is derived from an EMBL/GenBank/DDBJ whole genome shotgun (WGS) entry which is preliminary data.</text>
</comment>
<evidence type="ECO:0000256" key="2">
    <source>
        <dbReference type="ARBA" id="ARBA00022679"/>
    </source>
</evidence>
<dbReference type="PANTHER" id="PTHR21599:SF0">
    <property type="entry name" value="GLYCERATE KINASE"/>
    <property type="match status" value="1"/>
</dbReference>